<evidence type="ECO:0000313" key="1">
    <source>
        <dbReference type="EMBL" id="KXN73622.1"/>
    </source>
</evidence>
<evidence type="ECO:0008006" key="3">
    <source>
        <dbReference type="Google" id="ProtNLM"/>
    </source>
</evidence>
<evidence type="ECO:0000313" key="2">
    <source>
        <dbReference type="Proteomes" id="UP000070444"/>
    </source>
</evidence>
<dbReference type="GO" id="GO:0004252">
    <property type="term" value="F:serine-type endopeptidase activity"/>
    <property type="evidence" value="ECO:0007669"/>
    <property type="project" value="InterPro"/>
</dbReference>
<reference evidence="1 2" key="1">
    <citation type="journal article" date="2015" name="Genome Biol. Evol.">
        <title>Phylogenomic analyses indicate that early fungi evolved digesting cell walls of algal ancestors of land plants.</title>
        <authorList>
            <person name="Chang Y."/>
            <person name="Wang S."/>
            <person name="Sekimoto S."/>
            <person name="Aerts A.L."/>
            <person name="Choi C."/>
            <person name="Clum A."/>
            <person name="LaButti K.M."/>
            <person name="Lindquist E.A."/>
            <person name="Yee Ngan C."/>
            <person name="Ohm R.A."/>
            <person name="Salamov A.A."/>
            <person name="Grigoriev I.V."/>
            <person name="Spatafora J.W."/>
            <person name="Berbee M.L."/>
        </authorList>
    </citation>
    <scope>NUCLEOTIDE SEQUENCE [LARGE SCALE GENOMIC DNA]</scope>
    <source>
        <strain evidence="1 2">NRRL 28638</strain>
    </source>
</reference>
<dbReference type="EMBL" id="KQ964434">
    <property type="protein sequence ID" value="KXN73622.1"/>
    <property type="molecule type" value="Genomic_DNA"/>
</dbReference>
<dbReference type="Proteomes" id="UP000070444">
    <property type="component" value="Unassembled WGS sequence"/>
</dbReference>
<dbReference type="GO" id="GO:0006508">
    <property type="term" value="P:proteolysis"/>
    <property type="evidence" value="ECO:0007669"/>
    <property type="project" value="InterPro"/>
</dbReference>
<protein>
    <recommendedName>
        <fullName evidence="3">Peptidase S1 domain-containing protein</fullName>
    </recommendedName>
</protein>
<dbReference type="AlphaFoldDB" id="A0A137PF68"/>
<sequence>MFLNFSAVFAILTGKETISATHCFQNFNNNSSKTSRLTSGTAILFNSKREYKYKVTDPETIQAKATIFTDIVYLKADQRMEGIKKLELRNINEKHYEYGSYDYKFLNLTTLGYDHDGKGYTRNSGLLKQVSSILLGIDPSIGVFTASEGESICVAYSGGPLFNQLGEIVAVLNSGFGSYVHGSAATRTPYEVMLDLNRISVNKLYIIY</sequence>
<accession>A0A137PF68</accession>
<organism evidence="1 2">
    <name type="scientific">Conidiobolus coronatus (strain ATCC 28846 / CBS 209.66 / NRRL 28638)</name>
    <name type="common">Delacroixia coronata</name>
    <dbReference type="NCBI Taxonomy" id="796925"/>
    <lineage>
        <taxon>Eukaryota</taxon>
        <taxon>Fungi</taxon>
        <taxon>Fungi incertae sedis</taxon>
        <taxon>Zoopagomycota</taxon>
        <taxon>Entomophthoromycotina</taxon>
        <taxon>Entomophthoromycetes</taxon>
        <taxon>Entomophthorales</taxon>
        <taxon>Ancylistaceae</taxon>
        <taxon>Conidiobolus</taxon>
    </lineage>
</organism>
<dbReference type="InterPro" id="IPR018114">
    <property type="entry name" value="TRYPSIN_HIS"/>
</dbReference>
<dbReference type="InterPro" id="IPR009003">
    <property type="entry name" value="Peptidase_S1_PA"/>
</dbReference>
<dbReference type="SUPFAM" id="SSF50494">
    <property type="entry name" value="Trypsin-like serine proteases"/>
    <property type="match status" value="1"/>
</dbReference>
<gene>
    <name evidence="1" type="ORF">CONCODRAFT_3441</name>
</gene>
<dbReference type="PROSITE" id="PS00134">
    <property type="entry name" value="TRYPSIN_HIS"/>
    <property type="match status" value="1"/>
</dbReference>
<keyword evidence="2" id="KW-1185">Reference proteome</keyword>
<name>A0A137PF68_CONC2</name>
<proteinExistence type="predicted"/>